<dbReference type="PANTHER" id="PTHR46943">
    <property type="entry name" value="PENTRAXIN-RELATED PROTEIN PTX3"/>
    <property type="match status" value="1"/>
</dbReference>
<evidence type="ECO:0000256" key="1">
    <source>
        <dbReference type="ARBA" id="ARBA00022729"/>
    </source>
</evidence>
<dbReference type="InterPro" id="IPR006558">
    <property type="entry name" value="LamG-like"/>
</dbReference>
<evidence type="ECO:0000313" key="5">
    <source>
        <dbReference type="EMBL" id="GHF83305.1"/>
    </source>
</evidence>
<dbReference type="GO" id="GO:0006955">
    <property type="term" value="P:immune response"/>
    <property type="evidence" value="ECO:0007669"/>
    <property type="project" value="InterPro"/>
</dbReference>
<feature type="region of interest" description="Disordered" evidence="3">
    <location>
        <begin position="1245"/>
        <end position="1265"/>
    </location>
</feature>
<comment type="caution">
    <text evidence="5">The sequence shown here is derived from an EMBL/GenBank/DDBJ whole genome shotgun (WGS) entry which is preliminary data.</text>
</comment>
<dbReference type="InterPro" id="IPR013320">
    <property type="entry name" value="ConA-like_dom_sf"/>
</dbReference>
<feature type="region of interest" description="Disordered" evidence="3">
    <location>
        <begin position="1"/>
        <end position="20"/>
    </location>
</feature>
<dbReference type="Pfam" id="PF13385">
    <property type="entry name" value="Laminin_G_3"/>
    <property type="match status" value="3"/>
</dbReference>
<evidence type="ECO:0000313" key="6">
    <source>
        <dbReference type="Proteomes" id="UP000658656"/>
    </source>
</evidence>
<evidence type="ECO:0000256" key="2">
    <source>
        <dbReference type="ARBA" id="ARBA00023157"/>
    </source>
</evidence>
<evidence type="ECO:0000259" key="4">
    <source>
        <dbReference type="SMART" id="SM00560"/>
    </source>
</evidence>
<dbReference type="InterPro" id="IPR036514">
    <property type="entry name" value="SGNH_hydro_sf"/>
</dbReference>
<dbReference type="InterPro" id="IPR042837">
    <property type="entry name" value="PTX3"/>
</dbReference>
<dbReference type="SUPFAM" id="SSF52266">
    <property type="entry name" value="SGNH hydrolase"/>
    <property type="match status" value="1"/>
</dbReference>
<feature type="domain" description="LamG-like jellyroll fold" evidence="4">
    <location>
        <begin position="680"/>
        <end position="820"/>
    </location>
</feature>
<evidence type="ECO:0000256" key="3">
    <source>
        <dbReference type="SAM" id="MobiDB-lite"/>
    </source>
</evidence>
<keyword evidence="2" id="KW-1015">Disulfide bond</keyword>
<dbReference type="SMART" id="SM00560">
    <property type="entry name" value="LamGL"/>
    <property type="match status" value="3"/>
</dbReference>
<protein>
    <recommendedName>
        <fullName evidence="4">LamG-like jellyroll fold domain-containing protein</fullName>
    </recommendedName>
</protein>
<reference evidence="5" key="2">
    <citation type="submission" date="2020-09" db="EMBL/GenBank/DDBJ databases">
        <authorList>
            <person name="Sun Q."/>
            <person name="Zhou Y."/>
        </authorList>
    </citation>
    <scope>NUCLEOTIDE SEQUENCE</scope>
    <source>
        <strain evidence="5">CGMCC 4.7679</strain>
    </source>
</reference>
<feature type="compositionally biased region" description="Low complexity" evidence="3">
    <location>
        <begin position="1256"/>
        <end position="1265"/>
    </location>
</feature>
<feature type="domain" description="LamG-like jellyroll fold" evidence="4">
    <location>
        <begin position="1878"/>
        <end position="2027"/>
    </location>
</feature>
<dbReference type="Proteomes" id="UP000658656">
    <property type="component" value="Unassembled WGS sequence"/>
</dbReference>
<feature type="domain" description="LamG-like jellyroll fold" evidence="4">
    <location>
        <begin position="949"/>
        <end position="1089"/>
    </location>
</feature>
<keyword evidence="6" id="KW-1185">Reference proteome</keyword>
<dbReference type="SUPFAM" id="SSF49899">
    <property type="entry name" value="Concanavalin A-like lectins/glucanases"/>
    <property type="match status" value="3"/>
</dbReference>
<dbReference type="Gene3D" id="3.40.50.1110">
    <property type="entry name" value="SGNH hydrolase"/>
    <property type="match status" value="1"/>
</dbReference>
<reference evidence="5" key="1">
    <citation type="journal article" date="2014" name="Int. J. Syst. Evol. Microbiol.">
        <title>Complete genome sequence of Corynebacterium casei LMG S-19264T (=DSM 44701T), isolated from a smear-ripened cheese.</title>
        <authorList>
            <consortium name="US DOE Joint Genome Institute (JGI-PGF)"/>
            <person name="Walter F."/>
            <person name="Albersmeier A."/>
            <person name="Kalinowski J."/>
            <person name="Ruckert C."/>
        </authorList>
    </citation>
    <scope>NUCLEOTIDE SEQUENCE</scope>
    <source>
        <strain evidence="5">CGMCC 4.7679</strain>
    </source>
</reference>
<gene>
    <name evidence="5" type="ORF">GCM10017566_66710</name>
</gene>
<dbReference type="Gene3D" id="2.60.120.200">
    <property type="match status" value="3"/>
</dbReference>
<dbReference type="EMBL" id="BNAV01000016">
    <property type="protein sequence ID" value="GHF83305.1"/>
    <property type="molecule type" value="Genomic_DNA"/>
</dbReference>
<keyword evidence="1" id="KW-0732">Signal</keyword>
<proteinExistence type="predicted"/>
<organism evidence="5 6">
    <name type="scientific">Amycolatopsis bartoniae</name>
    <dbReference type="NCBI Taxonomy" id="941986"/>
    <lineage>
        <taxon>Bacteria</taxon>
        <taxon>Bacillati</taxon>
        <taxon>Actinomycetota</taxon>
        <taxon>Actinomycetes</taxon>
        <taxon>Pseudonocardiales</taxon>
        <taxon>Pseudonocardiaceae</taxon>
        <taxon>Amycolatopsis</taxon>
    </lineage>
</organism>
<dbReference type="PANTHER" id="PTHR46943:SF1">
    <property type="entry name" value="PENTRAXIN-RELATED PROTEIN PTX3"/>
    <property type="match status" value="1"/>
</dbReference>
<name>A0A8H9J6S6_9PSEU</name>
<dbReference type="RefSeq" id="WP_183176953.1">
    <property type="nucleotide sequence ID" value="NZ_BNAV01000016.1"/>
</dbReference>
<accession>A0A8H9J6S6</accession>
<sequence>MDAAAATARSSGKSTPVDALTTETQQVTADAKGGFTLTENLGPVRTRQQGKWVPLDLTLHPNGNGTFSPTATAYGTVTFSGGGTTPLATTTSGGTTFSVSWPSPLPSPTVRGDQATYPAVYPGVDLVVNANAAGGFSDVLVVHDAAAAKNPALAHLTLPVDVRGGRLASTTAGGLRLTPQNPGRSLIGETPAVWDSNQALPSAPVAPNAKPSTPVAADPSDVHHAGLVAHTSPMPIRLTTSEVGLTPDPKVLNGPNTVYPVYIDPSVQWQDTAGAGLGYAEVKQGGVCHGTSFYNGASTDGEPMGVGYNGWPSTPLCIGIERTYYQWQLPTGLLAGAVINQATVTTAKEYSSSCVTTRDYLHLAGALPTVNGAPYVSWDNQQGPGPVVGFVDFGPAFNPDYCSTAPRAVYGGFDVTGWIDPRWPTATFSLTGDESLNRDNFARFAPSVDSVNIIQPALDIKFNRPPNTPLPVKAFSGSNNVGCNTNPTGPYPYMGKTMVNNAPALVANISDPDNNVVQAKFQYWVSGSSTMNTASSPDLSSGSNAMVSLSQSFVSGLSNGQVVNWNVSTFDGQLWSPWSATCHFTAEPTAPTEPAIASADGTYQSTEAGQTAATTPPADRWLLNDGNASPTAADTAKTNPSTLTGNAVAWSQDPTEGEVLAFGDETGYAVTKTSAVNTAASFSVSAWVKLTSTRAYYTAVGQGGTNMGGFYLQYNKNLNAWAFVLPGSDSTSAPQFIAHDTKAPTLGAWTNLVGTFDATSRTVSLYVNGVLVGTATGATPWSATGPLTIGGVQLTGGAANNLFNGSISDVQVYSTALPASDAAVIKTPIRTFTGSAQAGTPGTFTLSTPSSNATEIVYGVDQAPSTSSPPASQIASNFTGGTAAVPAGRWKLADGTGTTATDTGGAHNATLSATGASWVQDASRNSQVLALNGSAGDAATAGPVITTNASYSVSAWVKLADTNNYYTALSQAGRNVGGFYLQYNKNLNAWAIVVPASDSTSASQFIVHASAAPTVNKWTNLAATVDGSNGTITLYINGVAAGTVTDTSLWNATGPLTIGAVTPTGAAAGNFFAGDIADVQVYGRALTATEVAGMYATVTVTLTPHAPGPHTLYAYAEDAAGDISGFSTNAYHFQAIGDPADTTTCISWSTCLGSRYGNAAAHTGTTSTGAGADGTNSISSADLQAAGWSPNGTITVDGATFALPNFGNGSDNILSANQTLSTPFGPGPLTQAGTTSLVFLATSTADTTPNPGGSGRCPSSASSSAPFVPSGTAEAGTYMFSGTNPAELCVPTGTISYSTGTPQTFALSVPDWLNGPQSLAAVTLPHLNTPTGQDSSKHPKIYAVSVPLKPGATAPVNITSITLPDVSSHADAGSQALHIFGMALRNTTTANAPSGQTWTAGWASPTEGNYNFNGAAINNQTYRIALKPTLSGDSVRIKLDNALGTSPLNIGSATIALAATPGVPTATPVAGTTTTLTFSGNPTTTIPEGGMVYSDPVTGLHVTAGQYVLVSFWLNNPTTIPYLPEHTWSDTAWEYTAPASTTSHAADTSGSAFTGTNGAFSNLVTGLDIATSGTPTQAVLGDNLIDPTQPNANANIQVDLAANLSTAEPTAPAAYGSIGEGIEANQITVDNPETFNGGAVGGPSALSRIDRDILDQPGITTVILNEGLEDVLHNPGPQGASTIKAAYEQLIAYLSAYHIKVIAVTLTPCAGYTGGGANDPCTTGTGGVDDARKTVNSSIRNRDNGLISFVIDADQVIGQAVNDPDSDPVPLNPDATTTDKANLTPAGYAALTSAYMGPQHTWALDDARIGGTDTDAADSIAGTKTPYMANNDLTVTSQDANLSASGATWITDSTGRNALGLDGAGDAITSGPVVDTTHSFTISVWAYLTGSALPASDTDIVSQDGTNTSAATLQYVAADGKWAFTMSTGDAPGSTQLRALSQFAPTLNTWTHLVGIYNGNTHTLALYVNAAANGTTTWPAGTNPWAPTGPLTIGADTQTTDTGQTANHYFTGNLSDIQTWNYALSPDQTNALYQQIQQLQQ</sequence>